<dbReference type="GO" id="GO:0002161">
    <property type="term" value="F:aminoacyl-tRNA deacylase activity"/>
    <property type="evidence" value="ECO:0007669"/>
    <property type="project" value="InterPro"/>
</dbReference>
<dbReference type="Gene3D" id="1.10.730.10">
    <property type="entry name" value="Isoleucyl-tRNA Synthetase, Domain 1"/>
    <property type="match status" value="1"/>
</dbReference>
<name>A0A2X3BTV2_9HELI</name>
<comment type="function">
    <text evidence="9">Catalyzes the attachment of valine to tRNA(Val). As ValRS can inadvertently accommodate and process structurally similar amino acids such as threonine, to avoid such errors, it has a 'posttransfer' editing activity that hydrolyzes mischarged Thr-tRNA(Val) in a tRNA-dependent manner.</text>
</comment>
<evidence type="ECO:0000313" key="14">
    <source>
        <dbReference type="EMBL" id="SQB99595.1"/>
    </source>
</evidence>
<dbReference type="FunFam" id="3.90.740.10:FF:000005">
    <property type="entry name" value="Valine--tRNA ligase, mitochondrial"/>
    <property type="match status" value="1"/>
</dbReference>
<dbReference type="Pfam" id="PF00133">
    <property type="entry name" value="tRNA-synt_1"/>
    <property type="match status" value="1"/>
</dbReference>
<keyword evidence="5 9" id="KW-0648">Protein biosynthesis</keyword>
<protein>
    <recommendedName>
        <fullName evidence="9">Valine--tRNA ligase</fullName>
        <ecNumber evidence="9">6.1.1.9</ecNumber>
    </recommendedName>
    <alternativeName>
        <fullName evidence="9">Valyl-tRNA synthetase</fullName>
        <shortName evidence="9">ValRS</shortName>
    </alternativeName>
</protein>
<dbReference type="Pfam" id="PF08264">
    <property type="entry name" value="Anticodon_1"/>
    <property type="match status" value="1"/>
</dbReference>
<comment type="subcellular location">
    <subcellularLocation>
        <location evidence="9">Cytoplasm</location>
    </subcellularLocation>
</comment>
<dbReference type="CDD" id="cd07962">
    <property type="entry name" value="Anticodon_Ia_Val"/>
    <property type="match status" value="1"/>
</dbReference>
<dbReference type="GO" id="GO:0005829">
    <property type="term" value="C:cytosol"/>
    <property type="evidence" value="ECO:0007669"/>
    <property type="project" value="TreeGrafter"/>
</dbReference>
<keyword evidence="1 9" id="KW-0963">Cytoplasm</keyword>
<dbReference type="InterPro" id="IPR019499">
    <property type="entry name" value="Val-tRNA_synth_tRNA-bd"/>
</dbReference>
<dbReference type="GO" id="GO:0006438">
    <property type="term" value="P:valyl-tRNA aminoacylation"/>
    <property type="evidence" value="ECO:0007669"/>
    <property type="project" value="UniProtKB-UniRule"/>
</dbReference>
<dbReference type="HAMAP" id="MF_02004">
    <property type="entry name" value="Val_tRNA_synth_type1"/>
    <property type="match status" value="1"/>
</dbReference>
<dbReference type="Pfam" id="PF10458">
    <property type="entry name" value="Val_tRNA-synt_C"/>
    <property type="match status" value="1"/>
</dbReference>
<evidence type="ECO:0000256" key="10">
    <source>
        <dbReference type="SAM" id="MobiDB-lite"/>
    </source>
</evidence>
<dbReference type="PANTHER" id="PTHR11946">
    <property type="entry name" value="VALYL-TRNA SYNTHETASES"/>
    <property type="match status" value="1"/>
</dbReference>
<feature type="short sequence motif" description="'HIGH' region" evidence="9">
    <location>
        <begin position="87"/>
        <end position="97"/>
    </location>
</feature>
<dbReference type="NCBIfam" id="NF004349">
    <property type="entry name" value="PRK05729.1"/>
    <property type="match status" value="1"/>
</dbReference>
<sequence length="923" mass="105794">MQGYNPKEIEQRIYQICKQRGYFEITGNQKTQKTKNNDTQHQHAESQAQSPNTQTHLADKSIHKYTRKSTHNPAQTPKTFCIMMPPPNVTGVLHIGHALTFTLQDIITRYKRMDGYVTLYQPGLDHAGIATQNIVEKQLLAQGIKKEDIGREAFIKKVWEWKEESGGKILTQMEALGITSAWSRTRFTMDLGLKSAVREAFVRWYDKGLIIQGDYMVNWCTHDGALSDIEVEYEEQHTFLYHLRYKIQGSDEVLVVATTRPETFFGDTAVMVHTQDSRYKHLIGKNVILPLLDKEIPIIGDDSVDMEFGTGVVKVTPAHDINDYEVGKRHHLPSVVVFDSRGILNELTGEFQGQERLKAREHIIKKLQSLNAIEKIEPYVNQVGKCYRCGNIIEPYISKQWFVKPEIAKGAIERVNNAESRFYPAQWLNNFNAWMRELRPWCISRQLWWGHRIPVWSCECGHTFASKNEVESICPKCQSQNLTQDPDVLDTWFSSGLWAFSTLGWGNGGLESDKYNPDDLELFYPNSLLITGFDILFFWVSRMLFSGESLIGELPFKDIYLHALVRDESGQKMSKSKGNVIDPIEMINQYGADSLRFCLAYLCAQGRDIRLSSAQLELSRNFANKLFNATQFLMMYLQQLGGKESLKYGFEDKEELMAYTTPLGRFAKSRLNLATKELREALDSYRFNDGASVLYRFLWGEFCDWCIEFAKAQKEAIFELGSVLKTALKLLHPYMPFISEELYHKLNASDLENTESIMIAPFPNDIAQDLDLEREFEVIKDCVVSLRRLKALVDLANKPIKKAYINPKSALKSYALGFIQKLARIECVEIQDSRVANCVVDVSDNVESYLPINEIDVEAITKRLTTQEAKIQKEITKLESMLGNKKFVDNAPQEVLHNTQNALNEAKQKIQKIQNEISIFRAV</sequence>
<dbReference type="Gene3D" id="3.90.740.10">
    <property type="entry name" value="Valyl/Leucyl/Isoleucyl-tRNA synthetase, editing domain"/>
    <property type="match status" value="1"/>
</dbReference>
<comment type="similarity">
    <text evidence="9">Belongs to the class-I aminoacyl-tRNA synthetase family. ValS type 1 subfamily.</text>
</comment>
<feature type="binding site" evidence="9">
    <location>
        <position position="575"/>
    </location>
    <ligand>
        <name>ATP</name>
        <dbReference type="ChEBI" id="CHEBI:30616"/>
    </ligand>
</feature>
<dbReference type="EC" id="6.1.1.9" evidence="9"/>
<feature type="domain" description="Valyl-tRNA synthetase tRNA-binding arm" evidence="13">
    <location>
        <begin position="856"/>
        <end position="917"/>
    </location>
</feature>
<dbReference type="GO" id="GO:0004832">
    <property type="term" value="F:valine-tRNA ligase activity"/>
    <property type="evidence" value="ECO:0007669"/>
    <property type="project" value="UniProtKB-UniRule"/>
</dbReference>
<dbReference type="InterPro" id="IPR009080">
    <property type="entry name" value="tRNAsynth_Ia_anticodon-bd"/>
</dbReference>
<evidence type="ECO:0000256" key="7">
    <source>
        <dbReference type="ARBA" id="ARBA00023146"/>
    </source>
</evidence>
<evidence type="ECO:0000256" key="6">
    <source>
        <dbReference type="ARBA" id="ARBA00023054"/>
    </source>
</evidence>
<comment type="subunit">
    <text evidence="9">Monomer.</text>
</comment>
<proteinExistence type="inferred from homology"/>
<evidence type="ECO:0000259" key="13">
    <source>
        <dbReference type="Pfam" id="PF10458"/>
    </source>
</evidence>
<dbReference type="InterPro" id="IPR002303">
    <property type="entry name" value="Valyl-tRNA_ligase"/>
</dbReference>
<dbReference type="InterPro" id="IPR037118">
    <property type="entry name" value="Val-tRNA_synth_C_sf"/>
</dbReference>
<dbReference type="FunFam" id="3.40.50.620:FF:000382">
    <property type="entry name" value="Valine--tRNA ligase"/>
    <property type="match status" value="1"/>
</dbReference>
<evidence type="ECO:0000259" key="12">
    <source>
        <dbReference type="Pfam" id="PF08264"/>
    </source>
</evidence>
<organism evidence="14 15">
    <name type="scientific">Helicobacter fennelliae</name>
    <dbReference type="NCBI Taxonomy" id="215"/>
    <lineage>
        <taxon>Bacteria</taxon>
        <taxon>Pseudomonadati</taxon>
        <taxon>Campylobacterota</taxon>
        <taxon>Epsilonproteobacteria</taxon>
        <taxon>Campylobacterales</taxon>
        <taxon>Helicobacteraceae</taxon>
        <taxon>Helicobacter</taxon>
    </lineage>
</organism>
<keyword evidence="3 9" id="KW-0547">Nucleotide-binding</keyword>
<comment type="domain">
    <text evidence="9">ValRS has two distinct active sites: one for aminoacylation and one for editing. The misactivated threonine is translocated from the active site to the editing site.</text>
</comment>
<evidence type="ECO:0000259" key="11">
    <source>
        <dbReference type="Pfam" id="PF00133"/>
    </source>
</evidence>
<gene>
    <name evidence="9 14" type="primary">valS</name>
    <name evidence="14" type="ORF">NCTC13102_01920</name>
</gene>
<feature type="domain" description="Methionyl/Valyl/Leucyl/Isoleucyl-tRNA synthetase anticodon-binding" evidence="12">
    <location>
        <begin position="669"/>
        <end position="797"/>
    </location>
</feature>
<dbReference type="InterPro" id="IPR009008">
    <property type="entry name" value="Val/Leu/Ile-tRNA-synth_edit"/>
</dbReference>
<dbReference type="NCBIfam" id="TIGR00422">
    <property type="entry name" value="valS"/>
    <property type="match status" value="1"/>
</dbReference>
<keyword evidence="7 9" id="KW-0030">Aminoacyl-tRNA synthetase</keyword>
<feature type="compositionally biased region" description="Basic and acidic residues" evidence="10">
    <location>
        <begin position="35"/>
        <end position="44"/>
    </location>
</feature>
<dbReference type="InterPro" id="IPR001412">
    <property type="entry name" value="aa-tRNA-synth_I_CS"/>
</dbReference>
<evidence type="ECO:0000256" key="8">
    <source>
        <dbReference type="ARBA" id="ARBA00047552"/>
    </source>
</evidence>
<evidence type="ECO:0000313" key="15">
    <source>
        <dbReference type="Proteomes" id="UP000250166"/>
    </source>
</evidence>
<dbReference type="InterPro" id="IPR002300">
    <property type="entry name" value="aa-tRNA-synth_Ia"/>
</dbReference>
<evidence type="ECO:0000256" key="4">
    <source>
        <dbReference type="ARBA" id="ARBA00022840"/>
    </source>
</evidence>
<comment type="catalytic activity">
    <reaction evidence="8 9">
        <text>tRNA(Val) + L-valine + ATP = L-valyl-tRNA(Val) + AMP + diphosphate</text>
        <dbReference type="Rhea" id="RHEA:10704"/>
        <dbReference type="Rhea" id="RHEA-COMP:9672"/>
        <dbReference type="Rhea" id="RHEA-COMP:9708"/>
        <dbReference type="ChEBI" id="CHEBI:30616"/>
        <dbReference type="ChEBI" id="CHEBI:33019"/>
        <dbReference type="ChEBI" id="CHEBI:57762"/>
        <dbReference type="ChEBI" id="CHEBI:78442"/>
        <dbReference type="ChEBI" id="CHEBI:78537"/>
        <dbReference type="ChEBI" id="CHEBI:456215"/>
        <dbReference type="EC" id="6.1.1.9"/>
    </reaction>
</comment>
<dbReference type="Gene3D" id="1.10.287.380">
    <property type="entry name" value="Valyl-tRNA synthetase, C-terminal domain"/>
    <property type="match status" value="1"/>
</dbReference>
<evidence type="ECO:0000256" key="3">
    <source>
        <dbReference type="ARBA" id="ARBA00022741"/>
    </source>
</evidence>
<feature type="compositionally biased region" description="Polar residues" evidence="10">
    <location>
        <begin position="45"/>
        <end position="56"/>
    </location>
</feature>
<dbReference type="InterPro" id="IPR033705">
    <property type="entry name" value="Anticodon_Ia_Val"/>
</dbReference>
<feature type="domain" description="Aminoacyl-tRNA synthetase class Ia" evidence="11">
    <location>
        <begin position="74"/>
        <end position="612"/>
    </location>
</feature>
<dbReference type="InterPro" id="IPR014729">
    <property type="entry name" value="Rossmann-like_a/b/a_fold"/>
</dbReference>
<dbReference type="AlphaFoldDB" id="A0A2X3BTV2"/>
<dbReference type="Proteomes" id="UP000250166">
    <property type="component" value="Unassembled WGS sequence"/>
</dbReference>
<evidence type="ECO:0000256" key="2">
    <source>
        <dbReference type="ARBA" id="ARBA00022598"/>
    </source>
</evidence>
<accession>A0A2X3BTV2</accession>
<dbReference type="CDD" id="cd00817">
    <property type="entry name" value="ValRS_core"/>
    <property type="match status" value="1"/>
</dbReference>
<dbReference type="EMBL" id="UAWL01000006">
    <property type="protein sequence ID" value="SQB99595.1"/>
    <property type="molecule type" value="Genomic_DNA"/>
</dbReference>
<dbReference type="SUPFAM" id="SSF52374">
    <property type="entry name" value="Nucleotidylyl transferase"/>
    <property type="match status" value="1"/>
</dbReference>
<dbReference type="Gene3D" id="3.40.50.620">
    <property type="entry name" value="HUPs"/>
    <property type="match status" value="2"/>
</dbReference>
<dbReference type="PROSITE" id="PS00178">
    <property type="entry name" value="AA_TRNA_LIGASE_I"/>
    <property type="match status" value="1"/>
</dbReference>
<evidence type="ECO:0000256" key="1">
    <source>
        <dbReference type="ARBA" id="ARBA00022490"/>
    </source>
</evidence>
<feature type="short sequence motif" description="'KMSKS' region" evidence="9">
    <location>
        <begin position="572"/>
        <end position="576"/>
    </location>
</feature>
<dbReference type="RefSeq" id="WP_112059015.1">
    <property type="nucleotide sequence ID" value="NZ_UAWL01000006.1"/>
</dbReference>
<dbReference type="SUPFAM" id="SSF46589">
    <property type="entry name" value="tRNA-binding arm"/>
    <property type="match status" value="1"/>
</dbReference>
<reference evidence="14 15" key="1">
    <citation type="submission" date="2018-06" db="EMBL/GenBank/DDBJ databases">
        <authorList>
            <consortium name="Pathogen Informatics"/>
            <person name="Doyle S."/>
        </authorList>
    </citation>
    <scope>NUCLEOTIDE SEQUENCE [LARGE SCALE GENOMIC DNA]</scope>
    <source>
        <strain evidence="14 15">NCTC13102</strain>
    </source>
</reference>
<keyword evidence="6 9" id="KW-0175">Coiled coil</keyword>
<dbReference type="SUPFAM" id="SSF50677">
    <property type="entry name" value="ValRS/IleRS/LeuRS editing domain"/>
    <property type="match status" value="1"/>
</dbReference>
<feature type="region of interest" description="Disordered" evidence="10">
    <location>
        <begin position="31"/>
        <end position="57"/>
    </location>
</feature>
<evidence type="ECO:0000256" key="5">
    <source>
        <dbReference type="ARBA" id="ARBA00022917"/>
    </source>
</evidence>
<dbReference type="GO" id="GO:0005524">
    <property type="term" value="F:ATP binding"/>
    <property type="evidence" value="ECO:0007669"/>
    <property type="project" value="UniProtKB-UniRule"/>
</dbReference>
<dbReference type="SUPFAM" id="SSF47323">
    <property type="entry name" value="Anticodon-binding domain of a subclass of class I aminoacyl-tRNA synthetases"/>
    <property type="match status" value="1"/>
</dbReference>
<keyword evidence="2 9" id="KW-0436">Ligase</keyword>
<dbReference type="InterPro" id="IPR010978">
    <property type="entry name" value="tRNA-bd_arm"/>
</dbReference>
<comment type="domain">
    <text evidence="9">The C-terminal coiled-coil domain is crucial for aminoacylation activity.</text>
</comment>
<feature type="coiled-coil region" evidence="9">
    <location>
        <begin position="896"/>
        <end position="923"/>
    </location>
</feature>
<keyword evidence="4 9" id="KW-0067">ATP-binding</keyword>
<dbReference type="PRINTS" id="PR00986">
    <property type="entry name" value="TRNASYNTHVAL"/>
</dbReference>
<evidence type="ECO:0000256" key="9">
    <source>
        <dbReference type="HAMAP-Rule" id="MF_02004"/>
    </source>
</evidence>
<dbReference type="InterPro" id="IPR013155">
    <property type="entry name" value="M/V/L/I-tRNA-synth_anticd-bd"/>
</dbReference>
<dbReference type="PANTHER" id="PTHR11946:SF93">
    <property type="entry name" value="VALINE--TRNA LIGASE, CHLOROPLASTIC_MITOCHONDRIAL 2"/>
    <property type="match status" value="1"/>
</dbReference>